<sequence length="391" mass="44018">MEISIFSFEEKTLALLLSKHSLSLLLLFLIFTLFMFKWLINHSSNNLLPSPPKLPIIGNLHQIGSIPQRSLKSLAEKFGPLMLLHFGNKRVLVVSSANAAEYILRTHDITFANRPKTIFARRLLYDCRDITFAPYGDYWRQIRSICVLQLLSHKRIQSFRSVREEEVGLMVEKIRESCVSGSPIRISDILGTLANNIISRVAVGKRYSGEKVGSKFKDLFEEYCSLLGAFNVGDYIPWLGWINHINGMESRVKRVARELDEYLENIVEEGIKRQEISKTENKDGKEGNKGQQTFIDVLLELKQQEDSAGHGLDRDSIKAIILLIPFGSGRRSCPGSGFGLLNIELALANLMLKFNFVLAGGMKPEELDMIESPSIVTPRKTPLVLVASLAN</sequence>
<evidence type="ECO:0000313" key="10">
    <source>
        <dbReference type="EMBL" id="CAI9108450.1"/>
    </source>
</evidence>
<dbReference type="PANTHER" id="PTHR47955">
    <property type="entry name" value="CYTOCHROME P450 FAMILY 71 PROTEIN"/>
    <property type="match status" value="1"/>
</dbReference>
<evidence type="ECO:0000256" key="1">
    <source>
        <dbReference type="ARBA" id="ARBA00001971"/>
    </source>
</evidence>
<evidence type="ECO:0000313" key="11">
    <source>
        <dbReference type="Proteomes" id="UP001161247"/>
    </source>
</evidence>
<evidence type="ECO:0000256" key="5">
    <source>
        <dbReference type="ARBA" id="ARBA00023002"/>
    </source>
</evidence>
<dbReference type="GO" id="GO:0005506">
    <property type="term" value="F:iron ion binding"/>
    <property type="evidence" value="ECO:0007669"/>
    <property type="project" value="InterPro"/>
</dbReference>
<accession>A0AAV1DKP0</accession>
<name>A0AAV1DKP0_OLDCO</name>
<dbReference type="Proteomes" id="UP001161247">
    <property type="component" value="Chromosome 6"/>
</dbReference>
<evidence type="ECO:0000256" key="8">
    <source>
        <dbReference type="RuleBase" id="RU000461"/>
    </source>
</evidence>
<keyword evidence="9" id="KW-1133">Transmembrane helix</keyword>
<comment type="similarity">
    <text evidence="2 8">Belongs to the cytochrome P450 family.</text>
</comment>
<protein>
    <submittedName>
        <fullName evidence="10">OLC1v1008039C1</fullName>
    </submittedName>
</protein>
<dbReference type="GO" id="GO:0020037">
    <property type="term" value="F:heme binding"/>
    <property type="evidence" value="ECO:0007669"/>
    <property type="project" value="InterPro"/>
</dbReference>
<keyword evidence="5 8" id="KW-0560">Oxidoreductase</keyword>
<dbReference type="Pfam" id="PF00067">
    <property type="entry name" value="p450"/>
    <property type="match status" value="2"/>
</dbReference>
<dbReference type="GO" id="GO:0016705">
    <property type="term" value="F:oxidoreductase activity, acting on paired donors, with incorporation or reduction of molecular oxygen"/>
    <property type="evidence" value="ECO:0007669"/>
    <property type="project" value="InterPro"/>
</dbReference>
<keyword evidence="6 7" id="KW-0408">Iron</keyword>
<keyword evidence="4 7" id="KW-0479">Metal-binding</keyword>
<comment type="cofactor">
    <cofactor evidence="1 7">
        <name>heme</name>
        <dbReference type="ChEBI" id="CHEBI:30413"/>
    </cofactor>
</comment>
<keyword evidence="9" id="KW-0812">Transmembrane</keyword>
<dbReference type="PANTHER" id="PTHR47955:SF15">
    <property type="entry name" value="CYTOCHROME P450 71A2-LIKE"/>
    <property type="match status" value="1"/>
</dbReference>
<proteinExistence type="inferred from homology"/>
<dbReference type="GO" id="GO:0004497">
    <property type="term" value="F:monooxygenase activity"/>
    <property type="evidence" value="ECO:0007669"/>
    <property type="project" value="UniProtKB-KW"/>
</dbReference>
<organism evidence="10 11">
    <name type="scientific">Oldenlandia corymbosa var. corymbosa</name>
    <dbReference type="NCBI Taxonomy" id="529605"/>
    <lineage>
        <taxon>Eukaryota</taxon>
        <taxon>Viridiplantae</taxon>
        <taxon>Streptophyta</taxon>
        <taxon>Embryophyta</taxon>
        <taxon>Tracheophyta</taxon>
        <taxon>Spermatophyta</taxon>
        <taxon>Magnoliopsida</taxon>
        <taxon>eudicotyledons</taxon>
        <taxon>Gunneridae</taxon>
        <taxon>Pentapetalae</taxon>
        <taxon>asterids</taxon>
        <taxon>lamiids</taxon>
        <taxon>Gentianales</taxon>
        <taxon>Rubiaceae</taxon>
        <taxon>Rubioideae</taxon>
        <taxon>Spermacoceae</taxon>
        <taxon>Hedyotis-Oldenlandia complex</taxon>
        <taxon>Oldenlandia</taxon>
    </lineage>
</organism>
<evidence type="ECO:0000256" key="7">
    <source>
        <dbReference type="PIRSR" id="PIRSR602401-1"/>
    </source>
</evidence>
<dbReference type="SUPFAM" id="SSF48264">
    <property type="entry name" value="Cytochrome P450"/>
    <property type="match status" value="1"/>
</dbReference>
<dbReference type="AlphaFoldDB" id="A0AAV1DKP0"/>
<evidence type="ECO:0000256" key="2">
    <source>
        <dbReference type="ARBA" id="ARBA00010617"/>
    </source>
</evidence>
<feature type="transmembrane region" description="Helical" evidence="9">
    <location>
        <begin position="21"/>
        <end position="40"/>
    </location>
</feature>
<keyword evidence="11" id="KW-1185">Reference proteome</keyword>
<gene>
    <name evidence="10" type="ORF">OLC1_LOCUS16537</name>
</gene>
<dbReference type="Gene3D" id="1.10.630.10">
    <property type="entry name" value="Cytochrome P450"/>
    <property type="match status" value="2"/>
</dbReference>
<keyword evidence="9" id="KW-0472">Membrane</keyword>
<dbReference type="InterPro" id="IPR002401">
    <property type="entry name" value="Cyt_P450_E_grp-I"/>
</dbReference>
<dbReference type="InterPro" id="IPR001128">
    <property type="entry name" value="Cyt_P450"/>
</dbReference>
<evidence type="ECO:0000256" key="4">
    <source>
        <dbReference type="ARBA" id="ARBA00022723"/>
    </source>
</evidence>
<reference evidence="10" key="1">
    <citation type="submission" date="2023-03" db="EMBL/GenBank/DDBJ databases">
        <authorList>
            <person name="Julca I."/>
        </authorList>
    </citation>
    <scope>NUCLEOTIDE SEQUENCE</scope>
</reference>
<evidence type="ECO:0000256" key="9">
    <source>
        <dbReference type="SAM" id="Phobius"/>
    </source>
</evidence>
<keyword evidence="3 7" id="KW-0349">Heme</keyword>
<dbReference type="PROSITE" id="PS00086">
    <property type="entry name" value="CYTOCHROME_P450"/>
    <property type="match status" value="1"/>
</dbReference>
<dbReference type="EMBL" id="OX459123">
    <property type="protein sequence ID" value="CAI9108450.1"/>
    <property type="molecule type" value="Genomic_DNA"/>
</dbReference>
<dbReference type="InterPro" id="IPR036396">
    <property type="entry name" value="Cyt_P450_sf"/>
</dbReference>
<evidence type="ECO:0000256" key="6">
    <source>
        <dbReference type="ARBA" id="ARBA00023004"/>
    </source>
</evidence>
<keyword evidence="8" id="KW-0503">Monooxygenase</keyword>
<dbReference type="PRINTS" id="PR00463">
    <property type="entry name" value="EP450I"/>
</dbReference>
<evidence type="ECO:0000256" key="3">
    <source>
        <dbReference type="ARBA" id="ARBA00022617"/>
    </source>
</evidence>
<feature type="binding site" description="axial binding residue" evidence="7">
    <location>
        <position position="333"/>
    </location>
    <ligand>
        <name>heme</name>
        <dbReference type="ChEBI" id="CHEBI:30413"/>
    </ligand>
    <ligandPart>
        <name>Fe</name>
        <dbReference type="ChEBI" id="CHEBI:18248"/>
    </ligandPart>
</feature>
<dbReference type="InterPro" id="IPR017972">
    <property type="entry name" value="Cyt_P450_CS"/>
</dbReference>